<organism evidence="1 2">
    <name type="scientific">Methylomonas koyamae</name>
    <dbReference type="NCBI Taxonomy" id="702114"/>
    <lineage>
        <taxon>Bacteria</taxon>
        <taxon>Pseudomonadati</taxon>
        <taxon>Pseudomonadota</taxon>
        <taxon>Gammaproteobacteria</taxon>
        <taxon>Methylococcales</taxon>
        <taxon>Methylococcaceae</taxon>
        <taxon>Methylomonas</taxon>
    </lineage>
</organism>
<proteinExistence type="predicted"/>
<sequence>MFLKEFYAIQDGCVAISAAQASMFAKEVAHDFNPLHDEDAKRFCVPGDLLFSLVLEKYGLSRNMHFTFSGMVGHGVLLNFPDSDAERIDVTDNQGKTYLQIERSGEVTRDADLIETLIRDYVAFSGQNFPYVLVPLLAKEKVMFNIDRPLVIYESMTLNLSRLDFVKPKLEMLEPKMEVNGKRATAYLYFQIQANGEVVGSGFKKLAVSGLRDYEAEPMQAFVDEYLARKHGYLGELAAASA</sequence>
<reference evidence="1 2" key="1">
    <citation type="submission" date="2016-03" db="EMBL/GenBank/DDBJ databases">
        <authorList>
            <person name="Ploux O."/>
        </authorList>
    </citation>
    <scope>NUCLEOTIDE SEQUENCE [LARGE SCALE GENOMIC DNA]</scope>
    <source>
        <strain evidence="1 2">R-45378</strain>
    </source>
</reference>
<dbReference type="RefSeq" id="WP_054761415.1">
    <property type="nucleotide sequence ID" value="NZ_AP019777.1"/>
</dbReference>
<evidence type="ECO:0000313" key="1">
    <source>
        <dbReference type="EMBL" id="OAI15137.1"/>
    </source>
</evidence>
<accession>A0A177NAW6</accession>
<protein>
    <submittedName>
        <fullName evidence="1">Uncharacterized protein</fullName>
    </submittedName>
</protein>
<dbReference type="InterPro" id="IPR021974">
    <property type="entry name" value="DUF3581"/>
</dbReference>
<dbReference type="OrthoDB" id="5892138at2"/>
<dbReference type="KEGG" id="mko:MKLM6_2194"/>
<evidence type="ECO:0000313" key="2">
    <source>
        <dbReference type="Proteomes" id="UP000077857"/>
    </source>
</evidence>
<dbReference type="EMBL" id="LUUJ01000084">
    <property type="protein sequence ID" value="OAI15137.1"/>
    <property type="molecule type" value="Genomic_DNA"/>
</dbReference>
<dbReference type="Pfam" id="PF12119">
    <property type="entry name" value="DUF3581"/>
    <property type="match status" value="1"/>
</dbReference>
<dbReference type="Proteomes" id="UP000077857">
    <property type="component" value="Unassembled WGS sequence"/>
</dbReference>
<dbReference type="AlphaFoldDB" id="A0A177NAW6"/>
<gene>
    <name evidence="1" type="ORF">A1507_14635</name>
</gene>
<name>A0A177NAW6_9GAMM</name>
<comment type="caution">
    <text evidence="1">The sequence shown here is derived from an EMBL/GenBank/DDBJ whole genome shotgun (WGS) entry which is preliminary data.</text>
</comment>